<gene>
    <name evidence="10" type="primary">citT</name>
    <name evidence="10" type="ORF">BBEV_0454</name>
</gene>
<protein>
    <recommendedName>
        <fullName evidence="3">Sodium-dependent dicarboxylate transporter SdcS</fullName>
    </recommendedName>
    <alternativeName>
        <fullName evidence="8">Na(+)/dicarboxylate symporter</fullName>
    </alternativeName>
</protein>
<dbReference type="RefSeq" id="WP_069363981.1">
    <property type="nucleotide sequence ID" value="NZ_CP012502.1"/>
</dbReference>
<dbReference type="Pfam" id="PF00939">
    <property type="entry name" value="Na_sulph_symp"/>
    <property type="match status" value="1"/>
</dbReference>
<dbReference type="GO" id="GO:0015293">
    <property type="term" value="F:symporter activity"/>
    <property type="evidence" value="ECO:0007669"/>
    <property type="project" value="UniProtKB-KW"/>
</dbReference>
<keyword evidence="11" id="KW-1185">Reference proteome</keyword>
<dbReference type="KEGG" id="bbev:BBEV_0454"/>
<keyword evidence="6 9" id="KW-1133">Transmembrane helix</keyword>
<feature type="transmembrane region" description="Helical" evidence="9">
    <location>
        <begin position="77"/>
        <end position="98"/>
    </location>
</feature>
<evidence type="ECO:0000256" key="7">
    <source>
        <dbReference type="ARBA" id="ARBA00023136"/>
    </source>
</evidence>
<feature type="transmembrane region" description="Helical" evidence="9">
    <location>
        <begin position="6"/>
        <end position="27"/>
    </location>
</feature>
<reference evidence="10 11" key="1">
    <citation type="submission" date="2015-08" db="EMBL/GenBank/DDBJ databases">
        <title>The complete genome sequence of Bacillus beveridgei MLTeJB.</title>
        <authorList>
            <person name="Hanson T.E."/>
            <person name="Mesa C."/>
            <person name="Basesman S.M."/>
            <person name="Oremland R.S."/>
        </authorList>
    </citation>
    <scope>NUCLEOTIDE SEQUENCE [LARGE SCALE GENOMIC DNA]</scope>
    <source>
        <strain evidence="10 11">MLTeJB</strain>
    </source>
</reference>
<keyword evidence="5" id="KW-0813">Transport</keyword>
<dbReference type="PANTHER" id="PTHR10283:SF82">
    <property type="entry name" value="SOLUTE CARRIER FAMILY 13 MEMBER 2"/>
    <property type="match status" value="1"/>
</dbReference>
<feature type="transmembrane region" description="Helical" evidence="9">
    <location>
        <begin position="39"/>
        <end position="65"/>
    </location>
</feature>
<dbReference type="EMBL" id="CP012502">
    <property type="protein sequence ID" value="AOM81848.1"/>
    <property type="molecule type" value="Genomic_DNA"/>
</dbReference>
<dbReference type="PANTHER" id="PTHR10283">
    <property type="entry name" value="SOLUTE CARRIER FAMILY 13 MEMBER"/>
    <property type="match status" value="1"/>
</dbReference>
<evidence type="ECO:0000256" key="4">
    <source>
        <dbReference type="ARBA" id="ARBA00022692"/>
    </source>
</evidence>
<evidence type="ECO:0000256" key="2">
    <source>
        <dbReference type="ARBA" id="ARBA00006772"/>
    </source>
</evidence>
<dbReference type="Proteomes" id="UP000094463">
    <property type="component" value="Chromosome"/>
</dbReference>
<sequence>MRKPVIIFVLIMLYLVFLGPFYDWGIVVEALIMLLMTQIIWISQIFGLMVASLLILFLLATNFFTFQEATGFLGTDIVWLLFSTFIIAGAFMKTGLSLRISLFILKLSRGFGPLLMLVSFFMMSVLAFFIPANAGRMNLVITIITGMLDYLKKLYPIKNFGKGLMIGMNYVVPMSGALIITGTNTSIYAYGIFSNEGSLEWNYISWMVYFIPPILIYLVMLWLVLLWVYPLPKVDRFEVMGFIRSKIAERGKLTMPEIRLAGISATILLMWMLDPFHPFSIPMVGLLGALLTVLPYIGVWNWQEARDAVNWDMLVFFAVSLAVAGMLIDSGALEVVAQGVVLIQEVIQWEWLLLLIVGLIGIIFRLLFLNVLGYMTIMLPFALMIGTQLETVPAIIVAMVIFLVGGPGFFLITQTPINMLSYQYGYFTKQDLLKTGTIVSLIWLVIIVITSQVYWMLFV</sequence>
<organism evidence="10 11">
    <name type="scientific">Salisediminibacterium beveridgei</name>
    <dbReference type="NCBI Taxonomy" id="632773"/>
    <lineage>
        <taxon>Bacteria</taxon>
        <taxon>Bacillati</taxon>
        <taxon>Bacillota</taxon>
        <taxon>Bacilli</taxon>
        <taxon>Bacillales</taxon>
        <taxon>Bacillaceae</taxon>
        <taxon>Salisediminibacterium</taxon>
    </lineage>
</organism>
<evidence type="ECO:0000313" key="10">
    <source>
        <dbReference type="EMBL" id="AOM81848.1"/>
    </source>
</evidence>
<feature type="transmembrane region" description="Helical" evidence="9">
    <location>
        <begin position="432"/>
        <end position="457"/>
    </location>
</feature>
<keyword evidence="5" id="KW-0769">Symport</keyword>
<feature type="transmembrane region" description="Helical" evidence="9">
    <location>
        <begin position="391"/>
        <end position="412"/>
    </location>
</feature>
<feature type="transmembrane region" description="Helical" evidence="9">
    <location>
        <begin position="279"/>
        <end position="302"/>
    </location>
</feature>
<accession>A0A1D7QS80</accession>
<evidence type="ECO:0000256" key="3">
    <source>
        <dbReference type="ARBA" id="ARBA00020150"/>
    </source>
</evidence>
<proteinExistence type="inferred from homology"/>
<dbReference type="GO" id="GO:1905039">
    <property type="term" value="P:carboxylic acid transmembrane transport"/>
    <property type="evidence" value="ECO:0007669"/>
    <property type="project" value="UniProtKB-ARBA"/>
</dbReference>
<feature type="transmembrane region" description="Helical" evidence="9">
    <location>
        <begin position="314"/>
        <end position="333"/>
    </location>
</feature>
<keyword evidence="7 9" id="KW-0472">Membrane</keyword>
<dbReference type="STRING" id="632773.BBEV_0454"/>
<evidence type="ECO:0000313" key="11">
    <source>
        <dbReference type="Proteomes" id="UP000094463"/>
    </source>
</evidence>
<evidence type="ECO:0000256" key="8">
    <source>
        <dbReference type="ARBA" id="ARBA00031174"/>
    </source>
</evidence>
<evidence type="ECO:0000256" key="9">
    <source>
        <dbReference type="SAM" id="Phobius"/>
    </source>
</evidence>
<comment type="similarity">
    <text evidence="2">Belongs to the SLC13A/DASS transporter (TC 2.A.47) family. NADC subfamily.</text>
</comment>
<evidence type="ECO:0000256" key="6">
    <source>
        <dbReference type="ARBA" id="ARBA00022989"/>
    </source>
</evidence>
<feature type="transmembrane region" description="Helical" evidence="9">
    <location>
        <begin position="110"/>
        <end position="130"/>
    </location>
</feature>
<dbReference type="GO" id="GO:0008514">
    <property type="term" value="F:organic anion transmembrane transporter activity"/>
    <property type="evidence" value="ECO:0007669"/>
    <property type="project" value="UniProtKB-ARBA"/>
</dbReference>
<evidence type="ECO:0000256" key="1">
    <source>
        <dbReference type="ARBA" id="ARBA00004141"/>
    </source>
</evidence>
<dbReference type="InterPro" id="IPR001898">
    <property type="entry name" value="SLC13A/DASS"/>
</dbReference>
<dbReference type="AlphaFoldDB" id="A0A1D7QS80"/>
<evidence type="ECO:0000256" key="5">
    <source>
        <dbReference type="ARBA" id="ARBA00022847"/>
    </source>
</evidence>
<dbReference type="OrthoDB" id="2339361at2"/>
<name>A0A1D7QS80_9BACI</name>
<feature type="transmembrane region" description="Helical" evidence="9">
    <location>
        <begin position="353"/>
        <end position="379"/>
    </location>
</feature>
<comment type="subcellular location">
    <subcellularLocation>
        <location evidence="1">Membrane</location>
        <topology evidence="1">Multi-pass membrane protein</topology>
    </subcellularLocation>
</comment>
<feature type="transmembrane region" description="Helical" evidence="9">
    <location>
        <begin position="167"/>
        <end position="190"/>
    </location>
</feature>
<keyword evidence="4 9" id="KW-0812">Transmembrane</keyword>
<feature type="transmembrane region" description="Helical" evidence="9">
    <location>
        <begin position="210"/>
        <end position="232"/>
    </location>
</feature>
<dbReference type="GO" id="GO:0005886">
    <property type="term" value="C:plasma membrane"/>
    <property type="evidence" value="ECO:0007669"/>
    <property type="project" value="TreeGrafter"/>
</dbReference>